<name>A0AAV7MBI4_PLEWA</name>
<dbReference type="Proteomes" id="UP001066276">
    <property type="component" value="Chromosome 10"/>
</dbReference>
<organism evidence="2 3">
    <name type="scientific">Pleurodeles waltl</name>
    <name type="common">Iberian ribbed newt</name>
    <dbReference type="NCBI Taxonomy" id="8319"/>
    <lineage>
        <taxon>Eukaryota</taxon>
        <taxon>Metazoa</taxon>
        <taxon>Chordata</taxon>
        <taxon>Craniata</taxon>
        <taxon>Vertebrata</taxon>
        <taxon>Euteleostomi</taxon>
        <taxon>Amphibia</taxon>
        <taxon>Batrachia</taxon>
        <taxon>Caudata</taxon>
        <taxon>Salamandroidea</taxon>
        <taxon>Salamandridae</taxon>
        <taxon>Pleurodelinae</taxon>
        <taxon>Pleurodeles</taxon>
    </lineage>
</organism>
<sequence length="125" mass="14802">MTLYRMISPRFKEVLMKLFAKHLFMKASHNGLLNLWQGNKDLLSYITSFNRLLEETEWPAEKRTSLFYRGLQDDLKDVLAQIVEPPTECSEFIDLVVRLDHRLSERKGETFRVDTRLVVLKTEKN</sequence>
<dbReference type="EMBL" id="JANPWB010000014">
    <property type="protein sequence ID" value="KAJ1100887.1"/>
    <property type="molecule type" value="Genomic_DNA"/>
</dbReference>
<feature type="domain" description="Retrotransposon gag" evidence="1">
    <location>
        <begin position="11"/>
        <end position="72"/>
    </location>
</feature>
<reference evidence="2" key="1">
    <citation type="journal article" date="2022" name="bioRxiv">
        <title>Sequencing and chromosome-scale assembly of the giantPleurodeles waltlgenome.</title>
        <authorList>
            <person name="Brown T."/>
            <person name="Elewa A."/>
            <person name="Iarovenko S."/>
            <person name="Subramanian E."/>
            <person name="Araus A.J."/>
            <person name="Petzold A."/>
            <person name="Susuki M."/>
            <person name="Suzuki K.-i.T."/>
            <person name="Hayashi T."/>
            <person name="Toyoda A."/>
            <person name="Oliveira C."/>
            <person name="Osipova E."/>
            <person name="Leigh N.D."/>
            <person name="Simon A."/>
            <person name="Yun M.H."/>
        </authorList>
    </citation>
    <scope>NUCLEOTIDE SEQUENCE</scope>
    <source>
        <strain evidence="2">20211129_DDA</strain>
        <tissue evidence="2">Liver</tissue>
    </source>
</reference>
<comment type="caution">
    <text evidence="2">The sequence shown here is derived from an EMBL/GenBank/DDBJ whole genome shotgun (WGS) entry which is preliminary data.</text>
</comment>
<dbReference type="Pfam" id="PF03732">
    <property type="entry name" value="Retrotrans_gag"/>
    <property type="match status" value="1"/>
</dbReference>
<protein>
    <recommendedName>
        <fullName evidence="1">Retrotransposon gag domain-containing protein</fullName>
    </recommendedName>
</protein>
<gene>
    <name evidence="2" type="ORF">NDU88_005962</name>
</gene>
<evidence type="ECO:0000313" key="3">
    <source>
        <dbReference type="Proteomes" id="UP001066276"/>
    </source>
</evidence>
<proteinExistence type="predicted"/>
<evidence type="ECO:0000259" key="1">
    <source>
        <dbReference type="Pfam" id="PF03732"/>
    </source>
</evidence>
<dbReference type="AlphaFoldDB" id="A0AAV7MBI4"/>
<evidence type="ECO:0000313" key="2">
    <source>
        <dbReference type="EMBL" id="KAJ1100887.1"/>
    </source>
</evidence>
<dbReference type="InterPro" id="IPR005162">
    <property type="entry name" value="Retrotrans_gag_dom"/>
</dbReference>
<keyword evidence="3" id="KW-1185">Reference proteome</keyword>
<accession>A0AAV7MBI4</accession>